<sequence length="531" mass="59045">MRALTTGAGGRMVPHIGGLSDNLHALEVENQALRRKNRDISVKAAHAETQLKKAQDDGKVSTAKTDLPPHSAEEYNKYARRSAFLLTPFLTYEDIQRDFEKNDHQRPRRWTSRELQDRGLTAQLYTLFPTEPLQSTMRVHSGTQKFIRHHNHSARSTMVDTVKLNRDHIFKDMPKNVLDLIKKSDYDDYTVSYWTQGDTETYDYHPAPVMYALGKYKDPYGFAVPRWAMLLGRHILWAKSVLKGDAQVKPAPHCIGEKYGIKEVTPGFVALCLELCRWLLGPDPYFASVGSVTHYNYAESHRQTVEMLSTYEIGPAILKAWDAEIFAWRYHAPAQPSSRRQPLSRAAHESLMLREALRAATPSGFVQATASPAISEDDAPDRTGSPVGDFDNIDRMVYSPFVPAAPAAGCSPVGHVQSRASSPTLPALQPTCSTDMTAALPPPKMPKKAPKPTKRAAKLAIGEEMVNFDHVIDPLVADLAQLHTTGIEGPSGMRFVPATQPIMGDTAAQGGPRRYATRMTTRGNLCDHPQR</sequence>
<accession>A0A9P3LJ89</accession>
<dbReference type="OrthoDB" id="3231188at2759"/>
<gene>
    <name evidence="2" type="ORF">PsYK624_132430</name>
</gene>
<evidence type="ECO:0000313" key="3">
    <source>
        <dbReference type="Proteomes" id="UP000703269"/>
    </source>
</evidence>
<reference evidence="2 3" key="1">
    <citation type="submission" date="2021-08" db="EMBL/GenBank/DDBJ databases">
        <title>Draft Genome Sequence of Phanerochaete sordida strain YK-624.</title>
        <authorList>
            <person name="Mori T."/>
            <person name="Dohra H."/>
            <person name="Suzuki T."/>
            <person name="Kawagishi H."/>
            <person name="Hirai H."/>
        </authorList>
    </citation>
    <scope>NUCLEOTIDE SEQUENCE [LARGE SCALE GENOMIC DNA]</scope>
    <source>
        <strain evidence="2 3">YK-624</strain>
    </source>
</reference>
<dbReference type="InterPro" id="IPR046521">
    <property type="entry name" value="DUF6698"/>
</dbReference>
<dbReference type="AlphaFoldDB" id="A0A9P3LJ89"/>
<comment type="caution">
    <text evidence="2">The sequence shown here is derived from an EMBL/GenBank/DDBJ whole genome shotgun (WGS) entry which is preliminary data.</text>
</comment>
<name>A0A9P3LJ89_9APHY</name>
<evidence type="ECO:0000256" key="1">
    <source>
        <dbReference type="SAM" id="MobiDB-lite"/>
    </source>
</evidence>
<dbReference type="EMBL" id="BPQB01000066">
    <property type="protein sequence ID" value="GJE97033.1"/>
    <property type="molecule type" value="Genomic_DNA"/>
</dbReference>
<protein>
    <submittedName>
        <fullName evidence="2">Uncharacterized protein</fullName>
    </submittedName>
</protein>
<evidence type="ECO:0000313" key="2">
    <source>
        <dbReference type="EMBL" id="GJE97033.1"/>
    </source>
</evidence>
<feature type="region of interest" description="Disordered" evidence="1">
    <location>
        <begin position="50"/>
        <end position="70"/>
    </location>
</feature>
<proteinExistence type="predicted"/>
<keyword evidence="3" id="KW-1185">Reference proteome</keyword>
<dbReference type="Pfam" id="PF20414">
    <property type="entry name" value="DUF6698"/>
    <property type="match status" value="1"/>
</dbReference>
<feature type="compositionally biased region" description="Basic and acidic residues" evidence="1">
    <location>
        <begin position="50"/>
        <end position="59"/>
    </location>
</feature>
<organism evidence="2 3">
    <name type="scientific">Phanerochaete sordida</name>
    <dbReference type="NCBI Taxonomy" id="48140"/>
    <lineage>
        <taxon>Eukaryota</taxon>
        <taxon>Fungi</taxon>
        <taxon>Dikarya</taxon>
        <taxon>Basidiomycota</taxon>
        <taxon>Agaricomycotina</taxon>
        <taxon>Agaricomycetes</taxon>
        <taxon>Polyporales</taxon>
        <taxon>Phanerochaetaceae</taxon>
        <taxon>Phanerochaete</taxon>
    </lineage>
</organism>
<dbReference type="Proteomes" id="UP000703269">
    <property type="component" value="Unassembled WGS sequence"/>
</dbReference>